<evidence type="ECO:0000256" key="16">
    <source>
        <dbReference type="ARBA" id="ARBA00022989"/>
    </source>
</evidence>
<evidence type="ECO:0000256" key="3">
    <source>
        <dbReference type="ARBA" id="ARBA00004609"/>
    </source>
</evidence>
<dbReference type="CDD" id="cd09601">
    <property type="entry name" value="M1_APN-Q_like"/>
    <property type="match status" value="2"/>
</dbReference>
<evidence type="ECO:0000256" key="15">
    <source>
        <dbReference type="ARBA" id="ARBA00022968"/>
    </source>
</evidence>
<dbReference type="FunFam" id="2.60.40.1730:FF:000012">
    <property type="entry name" value="Aminopeptidase N"/>
    <property type="match status" value="1"/>
</dbReference>
<dbReference type="GeneID" id="107272872"/>
<keyword evidence="8" id="KW-0336">GPI-anchor</keyword>
<evidence type="ECO:0000256" key="14">
    <source>
        <dbReference type="ARBA" id="ARBA00022833"/>
    </source>
</evidence>
<feature type="domain" description="ERAP1-like C-terminal" evidence="27">
    <location>
        <begin position="1552"/>
        <end position="1875"/>
    </location>
</feature>
<dbReference type="GO" id="GO:0005615">
    <property type="term" value="C:extracellular space"/>
    <property type="evidence" value="ECO:0007669"/>
    <property type="project" value="TreeGrafter"/>
</dbReference>
<evidence type="ECO:0000256" key="7">
    <source>
        <dbReference type="ARBA" id="ARBA00022475"/>
    </source>
</evidence>
<dbReference type="InterPro" id="IPR045357">
    <property type="entry name" value="Aminopeptidase_N-like_N"/>
</dbReference>
<evidence type="ECO:0000256" key="20">
    <source>
        <dbReference type="ARBA" id="ARBA00023180"/>
    </source>
</evidence>
<dbReference type="Gene3D" id="1.10.390.10">
    <property type="entry name" value="Neutral Protease Domain 2"/>
    <property type="match status" value="2"/>
</dbReference>
<dbReference type="KEGG" id="ccin:107272872"/>
<feature type="site" description="Transition state stabilizer" evidence="24">
    <location>
        <position position="1401"/>
    </location>
</feature>
<comment type="similarity">
    <text evidence="4">Belongs to the peptidase M1 family.</text>
</comment>
<keyword evidence="12" id="KW-0732">Signal</keyword>
<dbReference type="InterPro" id="IPR014782">
    <property type="entry name" value="Peptidase_M1_dom"/>
</dbReference>
<dbReference type="Gene3D" id="2.60.40.1730">
    <property type="entry name" value="tricorn interacting facor f3 domain"/>
    <property type="match status" value="2"/>
</dbReference>
<evidence type="ECO:0000259" key="27">
    <source>
        <dbReference type="Pfam" id="PF11838"/>
    </source>
</evidence>
<dbReference type="InterPro" id="IPR042097">
    <property type="entry name" value="Aminopeptidase_N-like_N_sf"/>
</dbReference>
<keyword evidence="11 23" id="KW-0479">Metal-binding</keyword>
<gene>
    <name evidence="30" type="primary">LOC107272872</name>
</gene>
<keyword evidence="29" id="KW-1185">Reference proteome</keyword>
<keyword evidence="13" id="KW-0378">Hydrolase</keyword>
<dbReference type="FunFam" id="2.60.40.1730:FF:000013">
    <property type="entry name" value="Aminopeptidase"/>
    <property type="match status" value="1"/>
</dbReference>
<keyword evidence="18 25" id="KW-0472">Membrane</keyword>
<evidence type="ECO:0000313" key="29">
    <source>
        <dbReference type="Proteomes" id="UP000694920"/>
    </source>
</evidence>
<dbReference type="GO" id="GO:0042277">
    <property type="term" value="F:peptide binding"/>
    <property type="evidence" value="ECO:0007669"/>
    <property type="project" value="TreeGrafter"/>
</dbReference>
<evidence type="ECO:0000256" key="24">
    <source>
        <dbReference type="PIRSR" id="PIRSR634016-4"/>
    </source>
</evidence>
<evidence type="ECO:0000256" key="22">
    <source>
        <dbReference type="PIRSR" id="PIRSR634016-1"/>
    </source>
</evidence>
<dbReference type="RefSeq" id="XP_024945954.1">
    <property type="nucleotide sequence ID" value="XM_025090186.1"/>
</dbReference>
<accession>A0AAJ7RRU1</accession>
<dbReference type="InterPro" id="IPR034016">
    <property type="entry name" value="M1_APN-typ"/>
</dbReference>
<dbReference type="GO" id="GO:0098552">
    <property type="term" value="C:side of membrane"/>
    <property type="evidence" value="ECO:0007669"/>
    <property type="project" value="UniProtKB-KW"/>
</dbReference>
<feature type="domain" description="ERAP1-like C-terminal" evidence="27">
    <location>
        <begin position="587"/>
        <end position="903"/>
    </location>
</feature>
<evidence type="ECO:0000313" key="30">
    <source>
        <dbReference type="RefSeq" id="XP_024945954.1"/>
    </source>
</evidence>
<keyword evidence="17" id="KW-0482">Metalloprotease</keyword>
<name>A0AAJ7RRU1_CEPCN</name>
<evidence type="ECO:0000259" key="26">
    <source>
        <dbReference type="Pfam" id="PF01433"/>
    </source>
</evidence>
<evidence type="ECO:0000256" key="17">
    <source>
        <dbReference type="ARBA" id="ARBA00023049"/>
    </source>
</evidence>
<evidence type="ECO:0000256" key="18">
    <source>
        <dbReference type="ARBA" id="ARBA00023136"/>
    </source>
</evidence>
<dbReference type="SUPFAM" id="SSF63737">
    <property type="entry name" value="Leukotriene A4 hydrolase N-terminal domain"/>
    <property type="match status" value="2"/>
</dbReference>
<evidence type="ECO:0000256" key="10">
    <source>
        <dbReference type="ARBA" id="ARBA00022692"/>
    </source>
</evidence>
<dbReference type="PRINTS" id="PR00756">
    <property type="entry name" value="ALADIPTASE"/>
</dbReference>
<evidence type="ECO:0000256" key="23">
    <source>
        <dbReference type="PIRSR" id="PIRSR634016-3"/>
    </source>
</evidence>
<keyword evidence="9" id="KW-0645">Protease</keyword>
<dbReference type="Proteomes" id="UP000694920">
    <property type="component" value="Unplaced"/>
</dbReference>
<dbReference type="FunFam" id="1.25.50.20:FF:000001">
    <property type="entry name" value="Aminopeptidase"/>
    <property type="match status" value="2"/>
</dbReference>
<dbReference type="InterPro" id="IPR001930">
    <property type="entry name" value="Peptidase_M1"/>
</dbReference>
<keyword evidence="20" id="KW-0325">Glycoprotein</keyword>
<dbReference type="FunFam" id="2.60.40.1910:FF:000008">
    <property type="entry name" value="Aminopeptidase"/>
    <property type="match status" value="2"/>
</dbReference>
<dbReference type="Pfam" id="PF11838">
    <property type="entry name" value="ERAP1_C"/>
    <property type="match status" value="2"/>
</dbReference>
<dbReference type="SUPFAM" id="SSF55486">
    <property type="entry name" value="Metalloproteases ('zincins'), catalytic domain"/>
    <property type="match status" value="2"/>
</dbReference>
<evidence type="ECO:0000256" key="4">
    <source>
        <dbReference type="ARBA" id="ARBA00010136"/>
    </source>
</evidence>
<dbReference type="Gene3D" id="2.60.40.1910">
    <property type="match status" value="2"/>
</dbReference>
<comment type="cofactor">
    <cofactor evidence="23">
        <name>Zn(2+)</name>
        <dbReference type="ChEBI" id="CHEBI:29105"/>
    </cofactor>
    <text evidence="23">Binds 1 zinc ion per subunit.</text>
</comment>
<dbReference type="Pfam" id="PF17900">
    <property type="entry name" value="Peptidase_M1_N"/>
    <property type="match status" value="2"/>
</dbReference>
<keyword evidence="16 25" id="KW-1133">Transmembrane helix</keyword>
<keyword evidence="10 25" id="KW-0812">Transmembrane</keyword>
<evidence type="ECO:0000256" key="8">
    <source>
        <dbReference type="ARBA" id="ARBA00022622"/>
    </source>
</evidence>
<dbReference type="PANTHER" id="PTHR11533">
    <property type="entry name" value="PROTEASE M1 ZINC METALLOPROTEASE"/>
    <property type="match status" value="1"/>
</dbReference>
<dbReference type="GO" id="GO:0006508">
    <property type="term" value="P:proteolysis"/>
    <property type="evidence" value="ECO:0007669"/>
    <property type="project" value="UniProtKB-KW"/>
</dbReference>
<keyword evidence="19" id="KW-1015">Disulfide bond</keyword>
<keyword evidence="14 23" id="KW-0862">Zinc</keyword>
<feature type="binding site" evidence="23">
    <location>
        <position position="1338"/>
    </location>
    <ligand>
        <name>Zn(2+)</name>
        <dbReference type="ChEBI" id="CHEBI:29105"/>
        <note>catalytic</note>
    </ligand>
</feature>
<dbReference type="InterPro" id="IPR027268">
    <property type="entry name" value="Peptidase_M4/M1_CTD_sf"/>
</dbReference>
<keyword evidence="7" id="KW-1003">Cell membrane</keyword>
<evidence type="ECO:0000256" key="2">
    <source>
        <dbReference type="ARBA" id="ARBA00004606"/>
    </source>
</evidence>
<dbReference type="GO" id="GO:0008270">
    <property type="term" value="F:zinc ion binding"/>
    <property type="evidence" value="ECO:0007669"/>
    <property type="project" value="InterPro"/>
</dbReference>
<dbReference type="GO" id="GO:0005886">
    <property type="term" value="C:plasma membrane"/>
    <property type="evidence" value="ECO:0007669"/>
    <property type="project" value="UniProtKB-SubCell"/>
</dbReference>
<comment type="catalytic activity">
    <reaction evidence="1">
        <text>Release of an N-terminal amino acid, Xaa-|-Yaa- from a peptide, amide or arylamide. Xaa is preferably Ala, but may be most amino acids including Pro (slow action). When a terminal hydrophobic residue is followed by a prolyl residue, the two may be released as an intact Xaa-Pro dipeptide.</text>
        <dbReference type="EC" id="3.4.11.2"/>
    </reaction>
</comment>
<dbReference type="Pfam" id="PF01433">
    <property type="entry name" value="Peptidase_M1"/>
    <property type="match status" value="2"/>
</dbReference>
<feature type="domain" description="Peptidase M1 membrane alanine aminopeptidase" evidence="26">
    <location>
        <begin position="289"/>
        <end position="503"/>
    </location>
</feature>
<reference evidence="30" key="1">
    <citation type="submission" date="2025-08" db="UniProtKB">
        <authorList>
            <consortium name="RefSeq"/>
        </authorList>
    </citation>
    <scope>IDENTIFICATION</scope>
</reference>
<evidence type="ECO:0000256" key="12">
    <source>
        <dbReference type="ARBA" id="ARBA00022729"/>
    </source>
</evidence>
<keyword evidence="21" id="KW-0449">Lipoprotein</keyword>
<feature type="binding site" evidence="23">
    <location>
        <position position="1315"/>
    </location>
    <ligand>
        <name>Zn(2+)</name>
        <dbReference type="ChEBI" id="CHEBI:29105"/>
        <note>catalytic</note>
    </ligand>
</feature>
<dbReference type="InterPro" id="IPR050344">
    <property type="entry name" value="Peptidase_M1_aminopeptidases"/>
</dbReference>
<feature type="transmembrane region" description="Helical" evidence="25">
    <location>
        <begin position="974"/>
        <end position="991"/>
    </location>
</feature>
<sequence>MNSVVFDMHRSGFTIGVLATLVVLASGNPIEFEKLSINAVNLRDNKIYRLADNVIPTNYTLKLVPYISDQSFVFTGEVEIDFIVTSLTNTIILHALDITINENKTALHSKNVSSSLSIHAQSYDPIREFFLITFKSNLPPGNYSLHLSYTGHLGDDMFGFYRSYYDVGTERRWLASTQFQPTYARRAFPCFDEPRFKTPFDISIAHFANQTASSNMPGDVNTTVDNTIGGRIWTTFQQTPPISTYLLAFVVSDFTSTTNVNSNFSIWSRSAAASARNFSFVYGEKQYLALQDYLGVSDPIPKIDQFAIPDFSAGAMENWGIITYRERLLLWYDGVSTPRDQENVATVMSHEFGHNWFGNLVSPEWWDYLWMNEGFASYFEYFATSLVHTDWRLMERFVVYALQPVLVLDSLESSRPMTNSVGSSASVLGSFDRIAYSKAASVLRMLNHIMSEPLFNQALTNYLNERALNVTTPKDLWRHMQAVSETNSHVQAHTNMEDIFNTWVNQPGYPVLNVGRNYSTTVVVLTQERFFLNPRSPTADPDAQRWWIPINFATPNSLWRFDVTNSSDWFRPQDGSLIISGFGPTNWVIFNTQQSGYFRVNYDPINWYMIIDQLKGENYTVIPPVNRASLIDDSLNFARAGYINYSLALDLTTYLEHEDDYVPWYAAWTNFGHLNRMLARNKNYALWEAYVRKLIEPSYNNLTWTVSSDDDHVTRLQRGQVLNWACNFGVQGCREEAITRFNNWISNSTNTIHPDVKSVAYCWGINNADQATWDIVWNRFLENDISTEEVLLLSSLGCSEDPAILQKYLELSITPDSGIRSQDSASVFNSVLNGPNSNLEVALNFIATNFTAISEFYGGLNSVANMLTAIGNRITTEDQLIQLKIFTTANNFGAAQASVASTIQLAESNMEWLSDNADSIFSWLEDQNLPIPSLPIPPVESDASPSFYISSMLITLMISLTMITNNFMMGRTGLLLVALLLGVVNGTPINVKSARTSSKGISAKETAQADNDYRLPNNTIPISYEVKLVPYLEENIFTFTGSVSISVSVVDETDSIVLHADSLNIISTSVVNSNGSVLNVNSTTFNKNLNFFIISFKSTLTVGNYVIRMMFDGKLNDEMYGFYRSYYYTDTGKKRWLATTQFEPVYARSAFPCFDEPALKAYFSISIAHHANQSAVSNMPNIEISEPDSTIGNRVWSTFRTTPLMSTYLLAFVVSDFQHISTANDTFRVWSRSNALNIANYSLEVGLQELNSLSAFTGYNYNRALPKMDEFAIPDFSAGAMENWGLVTYRERLLLWKSGVSTSRNKQSIASVVSHEFAHQWFGNLVGPLWWKYLWLNEGFATYFEYYTTSSVETSWCLMDQFTLENYHTAFLIDSLDTSHPINQDVNSPSEINSIFDTISYQKGGSIIRMMSHFFGETMFRKGLQTYIANMAFGAATPDDLWYALELVTNTSAAGLLPAHVSRIMDTWTERKGYPLVTILRNYSTGVHKISQERFLLKGRGSSNDTTRYKWWVPMNSVSRSTLNFLHTYASFWLSDFVDDSYLLSEFLPTDWVIYNIQQTGYYRVNYDDTNWQLITDYLRTADYQKIHVLNRAQLIDDALNLARSGYLKYDIALNLTTYLSQEVDYVPWTAAFTNFGYLKKMLSHSTGYEFFKSYISSLVTPLHKKLSYEESNSDDHLTKLNRLNILSWSCQMGSAECVNKAENILLDYYSSPDPDNYLVPPDLKAWVYCEGLRNLNSSVWKFLLDRYYATDLSTEQTLILSSLGCSLNEQIITDYLLLSIREDSGIRSQDTYYIFTSVTSGSMSNVDIAFDFLSNHYTAISNFYGGQSNIGNMLNNLGQRMVSNEQVTKLKAFVAQHSNDLGTAAAAAERAIELAEENIAWLNNYETDIVSWLTIRNPSSSATKFTLSIAVAVFSLIVFRIL</sequence>
<feature type="binding site" evidence="23">
    <location>
        <position position="1319"/>
    </location>
    <ligand>
        <name>Zn(2+)</name>
        <dbReference type="ChEBI" id="CHEBI:29105"/>
        <note>catalytic</note>
    </ligand>
</feature>
<proteinExistence type="inferred from homology"/>
<dbReference type="EC" id="3.4.11.2" evidence="5"/>
<dbReference type="GO" id="GO:0043171">
    <property type="term" value="P:peptide catabolic process"/>
    <property type="evidence" value="ECO:0007669"/>
    <property type="project" value="TreeGrafter"/>
</dbReference>
<feature type="active site" description="Proton acceptor" evidence="22">
    <location>
        <position position="1316"/>
    </location>
</feature>
<protein>
    <recommendedName>
        <fullName evidence="6">Aminopeptidase N</fullName>
        <ecNumber evidence="5">3.4.11.2</ecNumber>
    </recommendedName>
</protein>
<comment type="subcellular location">
    <subcellularLocation>
        <location evidence="3">Cell membrane</location>
        <topology evidence="3">Lipid-anchor</topology>
        <topology evidence="3">GPI-anchor</topology>
    </subcellularLocation>
    <subcellularLocation>
        <location evidence="2">Membrane</location>
        <topology evidence="2">Single-pass type II membrane protein</topology>
    </subcellularLocation>
</comment>
<dbReference type="Gene3D" id="1.25.50.20">
    <property type="match status" value="2"/>
</dbReference>
<evidence type="ECO:0000256" key="21">
    <source>
        <dbReference type="ARBA" id="ARBA00023288"/>
    </source>
</evidence>
<evidence type="ECO:0000256" key="13">
    <source>
        <dbReference type="ARBA" id="ARBA00022801"/>
    </source>
</evidence>
<dbReference type="GO" id="GO:0070006">
    <property type="term" value="F:metalloaminopeptidase activity"/>
    <property type="evidence" value="ECO:0007669"/>
    <property type="project" value="TreeGrafter"/>
</dbReference>
<dbReference type="InterPro" id="IPR024571">
    <property type="entry name" value="ERAP1-like_C_dom"/>
</dbReference>
<feature type="domain" description="Peptidase M1 membrane alanine aminopeptidase" evidence="26">
    <location>
        <begin position="1242"/>
        <end position="1468"/>
    </location>
</feature>
<feature type="domain" description="Aminopeptidase N-like N-terminal" evidence="28">
    <location>
        <begin position="56"/>
        <end position="246"/>
    </location>
</feature>
<evidence type="ECO:0000256" key="25">
    <source>
        <dbReference type="SAM" id="Phobius"/>
    </source>
</evidence>
<evidence type="ECO:0000256" key="5">
    <source>
        <dbReference type="ARBA" id="ARBA00012564"/>
    </source>
</evidence>
<dbReference type="PANTHER" id="PTHR11533:SF290">
    <property type="entry name" value="AMINOPEPTIDASE"/>
    <property type="match status" value="1"/>
</dbReference>
<evidence type="ECO:0000256" key="11">
    <source>
        <dbReference type="ARBA" id="ARBA00022723"/>
    </source>
</evidence>
<feature type="domain" description="Aminopeptidase N-like N-terminal" evidence="28">
    <location>
        <begin position="1021"/>
        <end position="1209"/>
    </location>
</feature>
<dbReference type="GO" id="GO:0016285">
    <property type="term" value="F:alanyl aminopeptidase activity"/>
    <property type="evidence" value="ECO:0007669"/>
    <property type="project" value="UniProtKB-EC"/>
</dbReference>
<dbReference type="GO" id="GO:0005737">
    <property type="term" value="C:cytoplasm"/>
    <property type="evidence" value="ECO:0007669"/>
    <property type="project" value="TreeGrafter"/>
</dbReference>
<keyword evidence="15" id="KW-0735">Signal-anchor</keyword>
<organism evidence="29 30">
    <name type="scientific">Cephus cinctus</name>
    <name type="common">Wheat stem sawfly</name>
    <dbReference type="NCBI Taxonomy" id="211228"/>
    <lineage>
        <taxon>Eukaryota</taxon>
        <taxon>Metazoa</taxon>
        <taxon>Ecdysozoa</taxon>
        <taxon>Arthropoda</taxon>
        <taxon>Hexapoda</taxon>
        <taxon>Insecta</taxon>
        <taxon>Pterygota</taxon>
        <taxon>Neoptera</taxon>
        <taxon>Endopterygota</taxon>
        <taxon>Hymenoptera</taxon>
        <taxon>Cephoidea</taxon>
        <taxon>Cephidae</taxon>
        <taxon>Cephus</taxon>
    </lineage>
</organism>
<evidence type="ECO:0000256" key="1">
    <source>
        <dbReference type="ARBA" id="ARBA00000098"/>
    </source>
</evidence>
<evidence type="ECO:0000256" key="6">
    <source>
        <dbReference type="ARBA" id="ARBA00015611"/>
    </source>
</evidence>
<evidence type="ECO:0000256" key="19">
    <source>
        <dbReference type="ARBA" id="ARBA00023157"/>
    </source>
</evidence>
<evidence type="ECO:0000259" key="28">
    <source>
        <dbReference type="Pfam" id="PF17900"/>
    </source>
</evidence>
<dbReference type="FunFam" id="1.10.390.10:FF:000019">
    <property type="entry name" value="Aminopeptidase"/>
    <property type="match status" value="2"/>
</dbReference>
<evidence type="ECO:0000256" key="9">
    <source>
        <dbReference type="ARBA" id="ARBA00022670"/>
    </source>
</evidence>